<dbReference type="SUPFAM" id="SSF47954">
    <property type="entry name" value="Cyclin-like"/>
    <property type="match status" value="1"/>
</dbReference>
<dbReference type="CDD" id="cd20557">
    <property type="entry name" value="CYCLIN_ScPCL1-like"/>
    <property type="match status" value="1"/>
</dbReference>
<comment type="caution">
    <text evidence="1">The sequence shown here is derived from an EMBL/GenBank/DDBJ whole genome shotgun (WGS) entry which is preliminary data.</text>
</comment>
<evidence type="ECO:0000313" key="1">
    <source>
        <dbReference type="EMBL" id="GMM58829.1"/>
    </source>
</evidence>
<keyword evidence="2" id="KW-1185">Reference proteome</keyword>
<dbReference type="GO" id="GO:0000307">
    <property type="term" value="C:cyclin-dependent protein kinase holoenzyme complex"/>
    <property type="evidence" value="ECO:0007669"/>
    <property type="project" value="UniProtKB-ARBA"/>
</dbReference>
<dbReference type="InterPro" id="IPR036915">
    <property type="entry name" value="Cyclin-like_sf"/>
</dbReference>
<sequence length="249" mass="28158">MDQISPLSSIHRITNETVESFAQSHLAYQTPPYEPVATLRDTTPSRALTNTQEVSPLTSPQRVSPARSLIEKIIKLMSVSTARFNANVTTDKSSIINTVTKNRAFVAEVLKRSKSNRLIAVLAARYFKAVYAALQETPSNELPEFAKCSKRILLTCLILSHKYINDNTFSMKTWSSISGLNARDLSTMERWCLHKMDYNLYVEVNDILASENETFSACTKTESRSYKRHLDDDCIEDAEKVRKIAKVNN</sequence>
<dbReference type="PANTHER" id="PTHR15615">
    <property type="match status" value="1"/>
</dbReference>
<name>A0AAV5S4Q1_MAUHU</name>
<organism evidence="1 2">
    <name type="scientific">Maudiozyma humilis</name>
    <name type="common">Sour dough yeast</name>
    <name type="synonym">Kazachstania humilis</name>
    <dbReference type="NCBI Taxonomy" id="51915"/>
    <lineage>
        <taxon>Eukaryota</taxon>
        <taxon>Fungi</taxon>
        <taxon>Dikarya</taxon>
        <taxon>Ascomycota</taxon>
        <taxon>Saccharomycotina</taxon>
        <taxon>Saccharomycetes</taxon>
        <taxon>Saccharomycetales</taxon>
        <taxon>Saccharomycetaceae</taxon>
        <taxon>Maudiozyma</taxon>
    </lineage>
</organism>
<reference evidence="1 2" key="1">
    <citation type="journal article" date="2023" name="Elife">
        <title>Identification of key yeast species and microbe-microbe interactions impacting larval growth of Drosophila in the wild.</title>
        <authorList>
            <person name="Mure A."/>
            <person name="Sugiura Y."/>
            <person name="Maeda R."/>
            <person name="Honda K."/>
            <person name="Sakurai N."/>
            <person name="Takahashi Y."/>
            <person name="Watada M."/>
            <person name="Katoh T."/>
            <person name="Gotoh A."/>
            <person name="Gotoh Y."/>
            <person name="Taniguchi I."/>
            <person name="Nakamura K."/>
            <person name="Hayashi T."/>
            <person name="Katayama T."/>
            <person name="Uemura T."/>
            <person name="Hattori Y."/>
        </authorList>
    </citation>
    <scope>NUCLEOTIDE SEQUENCE [LARGE SCALE GENOMIC DNA]</scope>
    <source>
        <strain evidence="1 2">KH-74</strain>
    </source>
</reference>
<dbReference type="Gene3D" id="1.10.472.10">
    <property type="entry name" value="Cyclin-like"/>
    <property type="match status" value="1"/>
</dbReference>
<dbReference type="GO" id="GO:0019901">
    <property type="term" value="F:protein kinase binding"/>
    <property type="evidence" value="ECO:0007669"/>
    <property type="project" value="InterPro"/>
</dbReference>
<dbReference type="PANTHER" id="PTHR15615:SF36">
    <property type="entry name" value="PHO85 CYCLIN-5"/>
    <property type="match status" value="1"/>
</dbReference>
<accession>A0AAV5S4Q1</accession>
<gene>
    <name evidence="1" type="ORF">DAKH74_054460</name>
</gene>
<dbReference type="EMBL" id="BTGD01000025">
    <property type="protein sequence ID" value="GMM58829.1"/>
    <property type="molecule type" value="Genomic_DNA"/>
</dbReference>
<proteinExistence type="predicted"/>
<dbReference type="AlphaFoldDB" id="A0AAV5S4Q1"/>
<protein>
    <submittedName>
        <fullName evidence="1">Pcl5 protein</fullName>
    </submittedName>
</protein>
<evidence type="ECO:0000313" key="2">
    <source>
        <dbReference type="Proteomes" id="UP001377567"/>
    </source>
</evidence>
<dbReference type="Proteomes" id="UP001377567">
    <property type="component" value="Unassembled WGS sequence"/>
</dbReference>
<dbReference type="InterPro" id="IPR013922">
    <property type="entry name" value="Cyclin_PHO80-like"/>
</dbReference>
<dbReference type="GO" id="GO:0016538">
    <property type="term" value="F:cyclin-dependent protein serine/threonine kinase regulator activity"/>
    <property type="evidence" value="ECO:0007669"/>
    <property type="project" value="TreeGrafter"/>
</dbReference>
<dbReference type="GO" id="GO:0005634">
    <property type="term" value="C:nucleus"/>
    <property type="evidence" value="ECO:0007669"/>
    <property type="project" value="TreeGrafter"/>
</dbReference>